<accession>A0ABU9Y8Z5</accession>
<evidence type="ECO:0000313" key="8">
    <source>
        <dbReference type="Proteomes" id="UP001419910"/>
    </source>
</evidence>
<comment type="caution">
    <text evidence="7">The sequence shown here is derived from an EMBL/GenBank/DDBJ whole genome shotgun (WGS) entry which is preliminary data.</text>
</comment>
<evidence type="ECO:0000256" key="6">
    <source>
        <dbReference type="SAM" id="SignalP"/>
    </source>
</evidence>
<dbReference type="RefSeq" id="WP_343893021.1">
    <property type="nucleotide sequence ID" value="NZ_BAAAEH010000067.1"/>
</dbReference>
<feature type="signal peptide" evidence="6">
    <location>
        <begin position="1"/>
        <end position="26"/>
    </location>
</feature>
<dbReference type="Proteomes" id="UP001419910">
    <property type="component" value="Unassembled WGS sequence"/>
</dbReference>
<sequence>MTSTFRLLPLLGLSAALACTAAPAFAQDSKTDATVEADHSSLTIGVGGAYMPSYEGSNDYVLTPAVAARGKVHDFSFFTRNTQLYVNAIPSPPGPGVDFELGPIVGINFNRTSRIVDPQVRALGERKLALEAGGFIGIGKTGLITSDYDNLTVRVAYVHDVSGIYKSYVITPQIQYTTPLSRKAFVGLSASADYAGTGYATAYYDVDAAGALRSGLPVFTGRKGWKDVTFGVIGGHALTGDLLHGLGLFFTGSYSRMENDFAASPVTRIVGSPNQWFGAIGLGYTF</sequence>
<evidence type="ECO:0000256" key="5">
    <source>
        <dbReference type="ARBA" id="ARBA00023237"/>
    </source>
</evidence>
<name>A0ABU9Y8Z5_9SPHN</name>
<feature type="chain" id="PRO_5045216331" evidence="6">
    <location>
        <begin position="27"/>
        <end position="286"/>
    </location>
</feature>
<dbReference type="PANTHER" id="PTHR38776">
    <property type="entry name" value="MLTA-INTERACTING PROTEIN-RELATED"/>
    <property type="match status" value="1"/>
</dbReference>
<evidence type="ECO:0000256" key="1">
    <source>
        <dbReference type="ARBA" id="ARBA00004442"/>
    </source>
</evidence>
<keyword evidence="5" id="KW-0998">Cell outer membrane</keyword>
<dbReference type="PANTHER" id="PTHR38776:SF1">
    <property type="entry name" value="MLTA-INTERACTING PROTEIN-RELATED"/>
    <property type="match status" value="1"/>
</dbReference>
<dbReference type="PROSITE" id="PS51257">
    <property type="entry name" value="PROKAR_LIPOPROTEIN"/>
    <property type="match status" value="1"/>
</dbReference>
<dbReference type="EMBL" id="JBDIME010000026">
    <property type="protein sequence ID" value="MEN2792273.1"/>
    <property type="molecule type" value="Genomic_DNA"/>
</dbReference>
<keyword evidence="3 6" id="KW-0732">Signal</keyword>
<evidence type="ECO:0000256" key="3">
    <source>
        <dbReference type="ARBA" id="ARBA00022729"/>
    </source>
</evidence>
<comment type="subcellular location">
    <subcellularLocation>
        <location evidence="1">Cell outer membrane</location>
    </subcellularLocation>
</comment>
<evidence type="ECO:0000313" key="7">
    <source>
        <dbReference type="EMBL" id="MEN2792273.1"/>
    </source>
</evidence>
<keyword evidence="8" id="KW-1185">Reference proteome</keyword>
<dbReference type="Pfam" id="PF06629">
    <property type="entry name" value="MipA"/>
    <property type="match status" value="1"/>
</dbReference>
<evidence type="ECO:0000256" key="4">
    <source>
        <dbReference type="ARBA" id="ARBA00023136"/>
    </source>
</evidence>
<dbReference type="InterPro" id="IPR010583">
    <property type="entry name" value="MipA"/>
</dbReference>
<protein>
    <submittedName>
        <fullName evidence="7">MipA/OmpV family protein</fullName>
    </submittedName>
</protein>
<proteinExistence type="inferred from homology"/>
<gene>
    <name evidence="7" type="ORF">ABC974_21760</name>
</gene>
<organism evidence="7 8">
    <name type="scientific">Sphingomonas oligophenolica</name>
    <dbReference type="NCBI Taxonomy" id="301154"/>
    <lineage>
        <taxon>Bacteria</taxon>
        <taxon>Pseudomonadati</taxon>
        <taxon>Pseudomonadota</taxon>
        <taxon>Alphaproteobacteria</taxon>
        <taxon>Sphingomonadales</taxon>
        <taxon>Sphingomonadaceae</taxon>
        <taxon>Sphingomonas</taxon>
    </lineage>
</organism>
<reference evidence="7 8" key="1">
    <citation type="submission" date="2024-05" db="EMBL/GenBank/DDBJ databases">
        <authorList>
            <person name="Liu Q."/>
            <person name="Xin Y.-H."/>
        </authorList>
    </citation>
    <scope>NUCLEOTIDE SEQUENCE [LARGE SCALE GENOMIC DNA]</scope>
    <source>
        <strain evidence="7 8">CGMCC 1.10181</strain>
    </source>
</reference>
<evidence type="ECO:0000256" key="2">
    <source>
        <dbReference type="ARBA" id="ARBA00005722"/>
    </source>
</evidence>
<keyword evidence="4" id="KW-0472">Membrane</keyword>
<comment type="similarity">
    <text evidence="2">Belongs to the MipA/OmpV family.</text>
</comment>